<organism evidence="11 12">
    <name type="scientific">Methylobrevis pamukkalensis</name>
    <dbReference type="NCBI Taxonomy" id="1439726"/>
    <lineage>
        <taxon>Bacteria</taxon>
        <taxon>Pseudomonadati</taxon>
        <taxon>Pseudomonadota</taxon>
        <taxon>Alphaproteobacteria</taxon>
        <taxon>Hyphomicrobiales</taxon>
        <taxon>Pleomorphomonadaceae</taxon>
        <taxon>Methylobrevis</taxon>
    </lineage>
</organism>
<proteinExistence type="predicted"/>
<keyword evidence="6" id="KW-0547">Nucleotide-binding</keyword>
<dbReference type="SUPFAM" id="SSF47384">
    <property type="entry name" value="Homodimeric domain of signal transducing histidine kinase"/>
    <property type="match status" value="1"/>
</dbReference>
<evidence type="ECO:0000313" key="11">
    <source>
        <dbReference type="EMBL" id="ODN68826.1"/>
    </source>
</evidence>
<evidence type="ECO:0000256" key="8">
    <source>
        <dbReference type="ARBA" id="ARBA00022840"/>
    </source>
</evidence>
<comment type="caution">
    <text evidence="11">The sequence shown here is derived from an EMBL/GenBank/DDBJ whole genome shotgun (WGS) entry which is preliminary data.</text>
</comment>
<keyword evidence="5 11" id="KW-0808">Transferase</keyword>
<reference evidence="11 12" key="1">
    <citation type="submission" date="2016-07" db="EMBL/GenBank/DDBJ databases">
        <title>Draft Genome Sequence of Methylobrevis pamukkalensis PK2.</title>
        <authorList>
            <person name="Vasilenko O.V."/>
            <person name="Doronina N.V."/>
            <person name="Shmareva M.N."/>
            <person name="Tarlachkov S.V."/>
            <person name="Mustakhimov I."/>
            <person name="Trotsenko Y.A."/>
        </authorList>
    </citation>
    <scope>NUCLEOTIDE SEQUENCE [LARGE SCALE GENOMIC DNA]</scope>
    <source>
        <strain evidence="11 12">PK2</strain>
    </source>
</reference>
<comment type="subcellular location">
    <subcellularLocation>
        <location evidence="2">Cell membrane</location>
        <topology evidence="2">Multi-pass membrane protein</topology>
    </subcellularLocation>
</comment>
<dbReference type="PROSITE" id="PS50109">
    <property type="entry name" value="HIS_KIN"/>
    <property type="match status" value="1"/>
</dbReference>
<dbReference type="AlphaFoldDB" id="A0A1E3GZ37"/>
<keyword evidence="4" id="KW-1003">Cell membrane</keyword>
<dbReference type="RefSeq" id="WP_342586298.1">
    <property type="nucleotide sequence ID" value="NZ_MCRJ01000130.1"/>
</dbReference>
<evidence type="ECO:0000256" key="7">
    <source>
        <dbReference type="ARBA" id="ARBA00022777"/>
    </source>
</evidence>
<dbReference type="InterPro" id="IPR003661">
    <property type="entry name" value="HisK_dim/P_dom"/>
</dbReference>
<dbReference type="Gene3D" id="1.10.287.130">
    <property type="match status" value="1"/>
</dbReference>
<keyword evidence="7 11" id="KW-0418">Kinase</keyword>
<dbReference type="InterPro" id="IPR050980">
    <property type="entry name" value="2C_sensor_his_kinase"/>
</dbReference>
<keyword evidence="8" id="KW-0067">ATP-binding</keyword>
<evidence type="ECO:0000256" key="2">
    <source>
        <dbReference type="ARBA" id="ARBA00004651"/>
    </source>
</evidence>
<dbReference type="NCBIfam" id="NF033792">
    <property type="entry name" value="ActS_PrrB_HisK"/>
    <property type="match status" value="1"/>
</dbReference>
<keyword evidence="9" id="KW-0812">Transmembrane</keyword>
<evidence type="ECO:0000313" key="12">
    <source>
        <dbReference type="Proteomes" id="UP000094622"/>
    </source>
</evidence>
<dbReference type="Gene3D" id="3.30.565.10">
    <property type="entry name" value="Histidine kinase-like ATPase, C-terminal domain"/>
    <property type="match status" value="1"/>
</dbReference>
<dbReference type="InterPro" id="IPR036097">
    <property type="entry name" value="HisK_dim/P_sf"/>
</dbReference>
<evidence type="ECO:0000256" key="5">
    <source>
        <dbReference type="ARBA" id="ARBA00022679"/>
    </source>
</evidence>
<gene>
    <name evidence="11" type="primary">regB_1</name>
    <name evidence="11" type="ORF">A6302_03879</name>
</gene>
<keyword evidence="12" id="KW-1185">Reference proteome</keyword>
<dbReference type="SUPFAM" id="SSF55874">
    <property type="entry name" value="ATPase domain of HSP90 chaperone/DNA topoisomerase II/histidine kinase"/>
    <property type="match status" value="1"/>
</dbReference>
<dbReference type="InterPro" id="IPR003594">
    <property type="entry name" value="HATPase_dom"/>
</dbReference>
<dbReference type="CDD" id="cd00082">
    <property type="entry name" value="HisKA"/>
    <property type="match status" value="1"/>
</dbReference>
<dbReference type="InterPro" id="IPR036890">
    <property type="entry name" value="HATPase_C_sf"/>
</dbReference>
<evidence type="ECO:0000259" key="10">
    <source>
        <dbReference type="PROSITE" id="PS50109"/>
    </source>
</evidence>
<dbReference type="PANTHER" id="PTHR44936:SF10">
    <property type="entry name" value="SENSOR PROTEIN RSTB"/>
    <property type="match status" value="1"/>
</dbReference>
<dbReference type="InterPro" id="IPR005467">
    <property type="entry name" value="His_kinase_dom"/>
</dbReference>
<comment type="catalytic activity">
    <reaction evidence="1">
        <text>ATP + protein L-histidine = ADP + protein N-phospho-L-histidine.</text>
        <dbReference type="EC" id="2.7.13.3"/>
    </reaction>
</comment>
<accession>A0A1E3GZ37</accession>
<evidence type="ECO:0000256" key="6">
    <source>
        <dbReference type="ARBA" id="ARBA00022741"/>
    </source>
</evidence>
<dbReference type="GO" id="GO:0000155">
    <property type="term" value="F:phosphorelay sensor kinase activity"/>
    <property type="evidence" value="ECO:0007669"/>
    <property type="project" value="InterPro"/>
</dbReference>
<keyword evidence="9" id="KW-1133">Transmembrane helix</keyword>
<sequence>MILLLAPVVVSATGLGLYATLLLGGLVVVAVTFLAVFHLPLPWVEPGGGALAPVYLAGLWISLVASLCFMAIYSWRVAEERRKLQAALAATELLLSHEQHVNQLDGLAAATAHELGTPLATIALVAKELMNGMPADAPMREDIALLQSQSQRCREILKKLTSFSGSFHAHLHAVAVSHLVEDLVAPHRDTGVDLVVRCEGDKAGEPHGQREPAIVHGVGNIIENAVDFARTRVDVGVRWTADNVAIIVEDDGPGFDPGIIDRIGEPYLTTRRRDGTGEDPEDDEDGVGLGFFVAKTLLERTGARLYLSNRKAPETGARVEVRWPRDAWTARAG</sequence>
<feature type="transmembrane region" description="Helical" evidence="9">
    <location>
        <begin position="12"/>
        <end position="37"/>
    </location>
</feature>
<dbReference type="GO" id="GO:0005886">
    <property type="term" value="C:plasma membrane"/>
    <property type="evidence" value="ECO:0007669"/>
    <property type="project" value="UniProtKB-SubCell"/>
</dbReference>
<keyword evidence="9" id="KW-0472">Membrane</keyword>
<dbReference type="GO" id="GO:0005524">
    <property type="term" value="F:ATP binding"/>
    <property type="evidence" value="ECO:0007669"/>
    <property type="project" value="UniProtKB-KW"/>
</dbReference>
<dbReference type="Pfam" id="PF00512">
    <property type="entry name" value="HisKA"/>
    <property type="match status" value="1"/>
</dbReference>
<dbReference type="EC" id="2.7.13.3" evidence="3"/>
<dbReference type="Proteomes" id="UP000094622">
    <property type="component" value="Unassembled WGS sequence"/>
</dbReference>
<feature type="domain" description="Histidine kinase" evidence="10">
    <location>
        <begin position="110"/>
        <end position="327"/>
    </location>
</feature>
<evidence type="ECO:0000256" key="4">
    <source>
        <dbReference type="ARBA" id="ARBA00022475"/>
    </source>
</evidence>
<evidence type="ECO:0000256" key="3">
    <source>
        <dbReference type="ARBA" id="ARBA00012438"/>
    </source>
</evidence>
<name>A0A1E3GZ37_9HYPH</name>
<protein>
    <recommendedName>
        <fullName evidence="3">histidine kinase</fullName>
        <ecNumber evidence="3">2.7.13.3</ecNumber>
    </recommendedName>
</protein>
<dbReference type="InterPro" id="IPR047770">
    <property type="entry name" value="RegB"/>
</dbReference>
<dbReference type="PANTHER" id="PTHR44936">
    <property type="entry name" value="SENSOR PROTEIN CREC"/>
    <property type="match status" value="1"/>
</dbReference>
<evidence type="ECO:0000256" key="9">
    <source>
        <dbReference type="SAM" id="Phobius"/>
    </source>
</evidence>
<dbReference type="Pfam" id="PF02518">
    <property type="entry name" value="HATPase_c"/>
    <property type="match status" value="1"/>
</dbReference>
<dbReference type="SMART" id="SM00388">
    <property type="entry name" value="HisKA"/>
    <property type="match status" value="1"/>
</dbReference>
<dbReference type="SMART" id="SM00387">
    <property type="entry name" value="HATPase_c"/>
    <property type="match status" value="1"/>
</dbReference>
<evidence type="ECO:0000256" key="1">
    <source>
        <dbReference type="ARBA" id="ARBA00000085"/>
    </source>
</evidence>
<feature type="transmembrane region" description="Helical" evidence="9">
    <location>
        <begin position="57"/>
        <end position="75"/>
    </location>
</feature>
<dbReference type="EMBL" id="MCRJ01000130">
    <property type="protein sequence ID" value="ODN68826.1"/>
    <property type="molecule type" value="Genomic_DNA"/>
</dbReference>